<evidence type="ECO:0000313" key="10">
    <source>
        <dbReference type="Proteomes" id="UP000059542"/>
    </source>
</evidence>
<dbReference type="InterPro" id="IPR013656">
    <property type="entry name" value="PAS_4"/>
</dbReference>
<dbReference type="Pfam" id="PF02518">
    <property type="entry name" value="HATPase_c"/>
    <property type="match status" value="1"/>
</dbReference>
<comment type="catalytic activity">
    <reaction evidence="1">
        <text>ATP + protein L-histidine = ADP + protein N-phospho-L-histidine.</text>
        <dbReference type="EC" id="2.7.13.3"/>
    </reaction>
</comment>
<accession>A0A0U3SGC5</accession>
<gene>
    <name evidence="9" type="ORF">AUC43_08915</name>
</gene>
<dbReference type="SUPFAM" id="SSF55874">
    <property type="entry name" value="ATPase domain of HSP90 chaperone/DNA topoisomerase II/histidine kinase"/>
    <property type="match status" value="1"/>
</dbReference>
<dbReference type="CDD" id="cd00130">
    <property type="entry name" value="PAS"/>
    <property type="match status" value="2"/>
</dbReference>
<keyword evidence="4" id="KW-0808">Transferase</keyword>
<evidence type="ECO:0000256" key="1">
    <source>
        <dbReference type="ARBA" id="ARBA00000085"/>
    </source>
</evidence>
<dbReference type="SUPFAM" id="SSF55785">
    <property type="entry name" value="PYP-like sensor domain (PAS domain)"/>
    <property type="match status" value="2"/>
</dbReference>
<dbReference type="Gene3D" id="3.30.565.10">
    <property type="entry name" value="Histidine kinase-like ATPase, C-terminal domain"/>
    <property type="match status" value="1"/>
</dbReference>
<dbReference type="OrthoDB" id="9766459at2"/>
<dbReference type="InterPro" id="IPR000014">
    <property type="entry name" value="PAS"/>
</dbReference>
<dbReference type="InterPro" id="IPR003661">
    <property type="entry name" value="HisK_dim/P_dom"/>
</dbReference>
<dbReference type="AlphaFoldDB" id="A0A0U3SGC5"/>
<keyword evidence="5" id="KW-0418">Kinase</keyword>
<dbReference type="KEGG" id="hyg:AUC43_08915"/>
<dbReference type="EMBL" id="CP013909">
    <property type="protein sequence ID" value="ALW85204.1"/>
    <property type="molecule type" value="Genomic_DNA"/>
</dbReference>
<dbReference type="GO" id="GO:0000155">
    <property type="term" value="F:phosphorelay sensor kinase activity"/>
    <property type="evidence" value="ECO:0007669"/>
    <property type="project" value="InterPro"/>
</dbReference>
<dbReference type="SMART" id="SM00086">
    <property type="entry name" value="PAC"/>
    <property type="match status" value="1"/>
</dbReference>
<dbReference type="RefSeq" id="WP_068192054.1">
    <property type="nucleotide sequence ID" value="NZ_CP013909.1"/>
</dbReference>
<dbReference type="InterPro" id="IPR052162">
    <property type="entry name" value="Sensor_kinase/Photoreceptor"/>
</dbReference>
<organism evidence="9 10">
    <name type="scientific">Hymenobacter sedentarius</name>
    <dbReference type="NCBI Taxonomy" id="1411621"/>
    <lineage>
        <taxon>Bacteria</taxon>
        <taxon>Pseudomonadati</taxon>
        <taxon>Bacteroidota</taxon>
        <taxon>Cytophagia</taxon>
        <taxon>Cytophagales</taxon>
        <taxon>Hymenobacteraceae</taxon>
        <taxon>Hymenobacter</taxon>
    </lineage>
</organism>
<evidence type="ECO:0000313" key="9">
    <source>
        <dbReference type="EMBL" id="ALW85204.1"/>
    </source>
</evidence>
<dbReference type="CDD" id="cd00082">
    <property type="entry name" value="HisKA"/>
    <property type="match status" value="1"/>
</dbReference>
<dbReference type="InterPro" id="IPR013655">
    <property type="entry name" value="PAS_fold_3"/>
</dbReference>
<dbReference type="Pfam" id="PF08448">
    <property type="entry name" value="PAS_4"/>
    <property type="match status" value="1"/>
</dbReference>
<dbReference type="InterPro" id="IPR036097">
    <property type="entry name" value="HisK_dim/P_sf"/>
</dbReference>
<dbReference type="InterPro" id="IPR003594">
    <property type="entry name" value="HATPase_dom"/>
</dbReference>
<name>A0A0U3SGC5_9BACT</name>
<dbReference type="InterPro" id="IPR004358">
    <property type="entry name" value="Sig_transdc_His_kin-like_C"/>
</dbReference>
<dbReference type="EC" id="2.7.13.3" evidence="2"/>
<dbReference type="InterPro" id="IPR036890">
    <property type="entry name" value="HATPase_C_sf"/>
</dbReference>
<evidence type="ECO:0000256" key="5">
    <source>
        <dbReference type="ARBA" id="ARBA00022777"/>
    </source>
</evidence>
<dbReference type="InterPro" id="IPR035965">
    <property type="entry name" value="PAS-like_dom_sf"/>
</dbReference>
<dbReference type="SMART" id="SM00387">
    <property type="entry name" value="HATPase_c"/>
    <property type="match status" value="1"/>
</dbReference>
<keyword evidence="3" id="KW-0597">Phosphoprotein</keyword>
<dbReference type="Proteomes" id="UP000059542">
    <property type="component" value="Chromosome"/>
</dbReference>
<keyword evidence="10" id="KW-1185">Reference proteome</keyword>
<dbReference type="PROSITE" id="PS50113">
    <property type="entry name" value="PAC"/>
    <property type="match status" value="1"/>
</dbReference>
<evidence type="ECO:0000256" key="4">
    <source>
        <dbReference type="ARBA" id="ARBA00022679"/>
    </source>
</evidence>
<dbReference type="PANTHER" id="PTHR43304">
    <property type="entry name" value="PHYTOCHROME-LIKE PROTEIN CPH1"/>
    <property type="match status" value="1"/>
</dbReference>
<sequence length="572" mass="63660">MSEPLPPKVDLTRENEELRYQLEEAQELIHAIRTGAIDALAVQSAQGPRIFTLQGADQGYRTLIEQMNEGALLLSEDATVLYCNACLAGLLGHALGELMGSSFDAFVPLVFQDYWASLMQRGWAGKSKGELPLQTKAGALVPFSVSMNVLMFNETPTLAVIVTDLSAQREISAIQAQVLEQNALLDRKTEELKREEAGRLVGERAAAEASRLLEGISQIAWTTNALGDHTYRNRRWYDYIGQGQGQGAPASRSWRERLHPDDVAPTLAHWQHSLHTGQPYEVECRIRNHAGAYRWMLGRALPSRNEQGEIIQWIGTYTDIHEHKLALERIDQGQRELRDNNEQLTRVNVDLDNFIYTASHDLKAPISNIEGLLHALLVELPAETVQADPVQPILGLMQDSVNRFKRTIEHLTDVSKLQKEHGHPTEPVDLATVVQDVLLDLEPLIQAATARLEVDVQAAPSVSFSEKNLRSVVFNLLSNALKYRAPDRAPHVRLRARPEASGVVLEVQDNGLGLDAASEQKMFGMFQRFHDHVEGSGIGLYMVKKMVENAGGRIAVRSELGVGSTFLVYFSR</sequence>
<evidence type="ECO:0000256" key="2">
    <source>
        <dbReference type="ARBA" id="ARBA00012438"/>
    </source>
</evidence>
<feature type="domain" description="PAC" evidence="8">
    <location>
        <begin position="280"/>
        <end position="332"/>
    </location>
</feature>
<feature type="domain" description="PAS" evidence="7">
    <location>
        <begin position="56"/>
        <end position="108"/>
    </location>
</feature>
<dbReference type="Pfam" id="PF00512">
    <property type="entry name" value="HisKA"/>
    <property type="match status" value="1"/>
</dbReference>
<dbReference type="InterPro" id="IPR001610">
    <property type="entry name" value="PAC"/>
</dbReference>
<dbReference type="PROSITE" id="PS50112">
    <property type="entry name" value="PAS"/>
    <property type="match status" value="1"/>
</dbReference>
<dbReference type="Pfam" id="PF08447">
    <property type="entry name" value="PAS_3"/>
    <property type="match status" value="1"/>
</dbReference>
<dbReference type="Gene3D" id="3.30.450.20">
    <property type="entry name" value="PAS domain"/>
    <property type="match status" value="2"/>
</dbReference>
<dbReference type="FunFam" id="3.30.450.20:FF:000099">
    <property type="entry name" value="Sensory box sensor histidine kinase"/>
    <property type="match status" value="1"/>
</dbReference>
<dbReference type="InterPro" id="IPR000700">
    <property type="entry name" value="PAS-assoc_C"/>
</dbReference>
<evidence type="ECO:0000259" key="8">
    <source>
        <dbReference type="PROSITE" id="PS50113"/>
    </source>
</evidence>
<dbReference type="PANTHER" id="PTHR43304:SF1">
    <property type="entry name" value="PAC DOMAIN-CONTAINING PROTEIN"/>
    <property type="match status" value="1"/>
</dbReference>
<dbReference type="Gene3D" id="1.10.287.130">
    <property type="match status" value="1"/>
</dbReference>
<dbReference type="SMART" id="SM00388">
    <property type="entry name" value="HisKA"/>
    <property type="match status" value="1"/>
</dbReference>
<reference evidence="9 10" key="1">
    <citation type="submission" date="2015-12" db="EMBL/GenBank/DDBJ databases">
        <authorList>
            <person name="Shamseldin A."/>
            <person name="Moawad H."/>
            <person name="Abd El-Rahim W.M."/>
            <person name="Sadowsky M.J."/>
        </authorList>
    </citation>
    <scope>NUCLEOTIDE SEQUENCE [LARGE SCALE GENOMIC DNA]</scope>
    <source>
        <strain evidence="9 10">DG5B</strain>
    </source>
</reference>
<evidence type="ECO:0000259" key="6">
    <source>
        <dbReference type="PROSITE" id="PS50109"/>
    </source>
</evidence>
<dbReference type="PRINTS" id="PR00344">
    <property type="entry name" value="BCTRLSENSOR"/>
</dbReference>
<dbReference type="InterPro" id="IPR005467">
    <property type="entry name" value="His_kinase_dom"/>
</dbReference>
<dbReference type="STRING" id="1411621.AUC43_08915"/>
<dbReference type="SMART" id="SM00091">
    <property type="entry name" value="PAS"/>
    <property type="match status" value="2"/>
</dbReference>
<proteinExistence type="predicted"/>
<dbReference type="SUPFAM" id="SSF47384">
    <property type="entry name" value="Homodimeric domain of signal transducing histidine kinase"/>
    <property type="match status" value="1"/>
</dbReference>
<dbReference type="PROSITE" id="PS50109">
    <property type="entry name" value="HIS_KIN"/>
    <property type="match status" value="1"/>
</dbReference>
<evidence type="ECO:0000256" key="3">
    <source>
        <dbReference type="ARBA" id="ARBA00022553"/>
    </source>
</evidence>
<protein>
    <recommendedName>
        <fullName evidence="2">histidine kinase</fullName>
        <ecNumber evidence="2">2.7.13.3</ecNumber>
    </recommendedName>
</protein>
<feature type="domain" description="Histidine kinase" evidence="6">
    <location>
        <begin position="357"/>
        <end position="572"/>
    </location>
</feature>
<evidence type="ECO:0000259" key="7">
    <source>
        <dbReference type="PROSITE" id="PS50112"/>
    </source>
</evidence>